<comment type="similarity">
    <text evidence="2">Belongs to the TonB-dependent receptor family.</text>
</comment>
<dbReference type="InterPro" id="IPR018247">
    <property type="entry name" value="EF_Hand_1_Ca_BS"/>
</dbReference>
<dbReference type="AlphaFoldDB" id="A0A4Y8VW34"/>
<feature type="signal peptide" evidence="3">
    <location>
        <begin position="1"/>
        <end position="21"/>
    </location>
</feature>
<reference evidence="5 6" key="1">
    <citation type="submission" date="2019-02" db="EMBL/GenBank/DDBJ databases">
        <title>Draft Genome Sequence of the Prevotella sp. BCRC 81118, Isolated from Human Feces.</title>
        <authorList>
            <person name="Huang C.-H."/>
        </authorList>
    </citation>
    <scope>NUCLEOTIDE SEQUENCE [LARGE SCALE GENOMIC DNA]</scope>
    <source>
        <strain evidence="5 6">BCRC 81118</strain>
    </source>
</reference>
<dbReference type="GeneID" id="302993938"/>
<dbReference type="InterPro" id="IPR039426">
    <property type="entry name" value="TonB-dep_rcpt-like"/>
</dbReference>
<dbReference type="GO" id="GO:0015344">
    <property type="term" value="F:siderophore uptake transmembrane transporter activity"/>
    <property type="evidence" value="ECO:0007669"/>
    <property type="project" value="TreeGrafter"/>
</dbReference>
<keyword evidence="2" id="KW-0472">Membrane</keyword>
<dbReference type="InterPro" id="IPR037066">
    <property type="entry name" value="Plug_dom_sf"/>
</dbReference>
<keyword evidence="2" id="KW-0812">Transmembrane</keyword>
<dbReference type="GO" id="GO:0009279">
    <property type="term" value="C:cell outer membrane"/>
    <property type="evidence" value="ECO:0007669"/>
    <property type="project" value="UniProtKB-SubCell"/>
</dbReference>
<dbReference type="NCBIfam" id="TIGR04056">
    <property type="entry name" value="OMP_RagA_SusC"/>
    <property type="match status" value="1"/>
</dbReference>
<dbReference type="InterPro" id="IPR023997">
    <property type="entry name" value="TonB-dep_OMP_SusC/RagA_CS"/>
</dbReference>
<evidence type="ECO:0000313" key="6">
    <source>
        <dbReference type="Proteomes" id="UP000297872"/>
    </source>
</evidence>
<keyword evidence="2" id="KW-0813">Transport</keyword>
<evidence type="ECO:0000313" key="5">
    <source>
        <dbReference type="EMBL" id="TFH84471.1"/>
    </source>
</evidence>
<dbReference type="EMBL" id="SGVY01000002">
    <property type="protein sequence ID" value="TFH84471.1"/>
    <property type="molecule type" value="Genomic_DNA"/>
</dbReference>
<dbReference type="NCBIfam" id="TIGR04057">
    <property type="entry name" value="SusC_RagA_signa"/>
    <property type="match status" value="1"/>
</dbReference>
<dbReference type="Pfam" id="PF07715">
    <property type="entry name" value="Plug"/>
    <property type="match status" value="1"/>
</dbReference>
<comment type="caution">
    <text evidence="5">The sequence shown here is derived from an EMBL/GenBank/DDBJ whole genome shotgun (WGS) entry which is preliminary data.</text>
</comment>
<dbReference type="PROSITE" id="PS52016">
    <property type="entry name" value="TONB_DEPENDENT_REC_3"/>
    <property type="match status" value="1"/>
</dbReference>
<evidence type="ECO:0000256" key="2">
    <source>
        <dbReference type="PROSITE-ProRule" id="PRU01360"/>
    </source>
</evidence>
<feature type="chain" id="PRO_5021490729" evidence="3">
    <location>
        <begin position="22"/>
        <end position="956"/>
    </location>
</feature>
<dbReference type="SUPFAM" id="SSF56935">
    <property type="entry name" value="Porins"/>
    <property type="match status" value="1"/>
</dbReference>
<keyword evidence="2" id="KW-1134">Transmembrane beta strand</keyword>
<name>A0A4Y8VW34_9BACT</name>
<organism evidence="5 6">
    <name type="scientific">Segatella hominis</name>
    <dbReference type="NCBI Taxonomy" id="2518605"/>
    <lineage>
        <taxon>Bacteria</taxon>
        <taxon>Pseudomonadati</taxon>
        <taxon>Bacteroidota</taxon>
        <taxon>Bacteroidia</taxon>
        <taxon>Bacteroidales</taxon>
        <taxon>Prevotellaceae</taxon>
        <taxon>Segatella</taxon>
    </lineage>
</organism>
<proteinExistence type="inferred from homology"/>
<sequence length="956" mass="106467">MKTKNIYMLSLLAGISLPAMAQQDIMDSVAYKDQTVDIGVNRTFTREQSTSAVSVISNKNVNKRGARNIGNNILGQGNGLVSLDGSGLFHAQNPAFYIRGIQSSSGSTPLFIVDGVERAIENVVAEDVESVSILKDAAATALYGCKGANGVVLITTKHGKYNTKSVTFSYDHVFSFLTNKPKMVDAATYASAVNEAYHNQNAGDVYSSDVINAYRDGSNPLYYPNVNWADETFRNVSNNDRFNVEFKGGTSNFRYYTNVQLLTNKGFIKNFQNDGYSTQNKYTRGTLRSNMDIDLGLKTKLHTHLYGLLTEQSQPGAQADIWSMIYKVPANAFPVKASETVWGGNTVYTTSNPVAQSQGAAYYKNHQRALYADLVLEQDLSSITEGLSAQAQLGYDTWSNVYEDHSKTYRYAYYEVPTNGSVVADGEGILSAVQGTDSNMGTGSNNNSWIRRCVWNAALNYDRNFSEKHHVYGQLKYDYEYNDKTGTNTTVYRHNISLFGHYCYDNRLLFDVALVESGSSRMAPGDKWAMSPNVSFAWNISNEKFMKNVKWLDFLKLRASWGNQVLDVLPGGDVWTYYDQFYQMNGVSYPFDATYTGTQWGNTYLGTAKTQHIDHENASKFNVGFDATLFGGLNISADYYYQHRYDIWYSTAGSYSSVFGMTAPYEPVGVINSHGFDVSADYSKKLNKDLTISLGGSLTLNKTIVKNQAEAPQLYANTSSTGKRYGQAFGYIADGFFQKSDDLNGDGIISASEMKELGYPIHNFTTIHPGDVKYVDLTGDETIDNNDRKAIGYSTTAPDLYYNFHLGAEYKGWGIDAMFQGVGKWTGFKTTNGLYRSAVANNTLSQYLYENSWSAERGNTENPKFPRLSATSNANNNLNSTLNMFDRSYLKLRYVEMYYYLPSAWLNKIGFINKVKLYARGTDLFTLDHLDEADAASYGTTQPLTRSLQVGAAVTF</sequence>
<dbReference type="Gene3D" id="2.170.130.10">
    <property type="entry name" value="TonB-dependent receptor, plug domain"/>
    <property type="match status" value="1"/>
</dbReference>
<dbReference type="Proteomes" id="UP000297872">
    <property type="component" value="Unassembled WGS sequence"/>
</dbReference>
<comment type="subcellular location">
    <subcellularLocation>
        <location evidence="2">Cell outer membrane</location>
        <topology evidence="2">Multi-pass membrane protein</topology>
    </subcellularLocation>
</comment>
<keyword evidence="1 3" id="KW-0732">Signal</keyword>
<evidence type="ECO:0000256" key="1">
    <source>
        <dbReference type="ARBA" id="ARBA00022729"/>
    </source>
</evidence>
<evidence type="ECO:0000259" key="4">
    <source>
        <dbReference type="Pfam" id="PF07715"/>
    </source>
</evidence>
<evidence type="ECO:0000256" key="3">
    <source>
        <dbReference type="SAM" id="SignalP"/>
    </source>
</evidence>
<dbReference type="InterPro" id="IPR023996">
    <property type="entry name" value="TonB-dep_OMP_SusC/RagA"/>
</dbReference>
<dbReference type="InterPro" id="IPR012910">
    <property type="entry name" value="Plug_dom"/>
</dbReference>
<dbReference type="RefSeq" id="WP_134842492.1">
    <property type="nucleotide sequence ID" value="NZ_SGVY01000002.1"/>
</dbReference>
<dbReference type="GO" id="GO:0044718">
    <property type="term" value="P:siderophore transmembrane transport"/>
    <property type="evidence" value="ECO:0007669"/>
    <property type="project" value="TreeGrafter"/>
</dbReference>
<protein>
    <submittedName>
        <fullName evidence="5">SusC/RagA family TonB-linked outer membrane protein</fullName>
    </submittedName>
</protein>
<gene>
    <name evidence="5" type="ORF">EXN75_01345</name>
</gene>
<dbReference type="PANTHER" id="PTHR30069">
    <property type="entry name" value="TONB-DEPENDENT OUTER MEMBRANE RECEPTOR"/>
    <property type="match status" value="1"/>
</dbReference>
<keyword evidence="6" id="KW-1185">Reference proteome</keyword>
<dbReference type="OrthoDB" id="1032271at2"/>
<keyword evidence="2" id="KW-0998">Cell outer membrane</keyword>
<dbReference type="PROSITE" id="PS00018">
    <property type="entry name" value="EF_HAND_1"/>
    <property type="match status" value="1"/>
</dbReference>
<dbReference type="PANTHER" id="PTHR30069:SF29">
    <property type="entry name" value="HEMOGLOBIN AND HEMOGLOBIN-HAPTOGLOBIN-BINDING PROTEIN 1-RELATED"/>
    <property type="match status" value="1"/>
</dbReference>
<accession>A0A4Y8VW34</accession>
<feature type="domain" description="TonB-dependent receptor plug" evidence="4">
    <location>
        <begin position="47"/>
        <end position="151"/>
    </location>
</feature>